<dbReference type="PANTHER" id="PTHR19211:SF14">
    <property type="entry name" value="ATP-BINDING CASSETTE SUB-FAMILY F MEMBER 1"/>
    <property type="match status" value="1"/>
</dbReference>
<accession>A0ABS0D4C5</accession>
<dbReference type="PROSITE" id="PS50893">
    <property type="entry name" value="ABC_TRANSPORTER_2"/>
    <property type="match status" value="1"/>
</dbReference>
<dbReference type="Pfam" id="PF00005">
    <property type="entry name" value="ABC_tran"/>
    <property type="match status" value="2"/>
</dbReference>
<dbReference type="Proteomes" id="UP000707731">
    <property type="component" value="Unassembled WGS sequence"/>
</dbReference>
<keyword evidence="3 5" id="KW-0067">ATP-binding</keyword>
<keyword evidence="2" id="KW-0547">Nucleotide-binding</keyword>
<feature type="domain" description="ABC transporter" evidence="4">
    <location>
        <begin position="9"/>
        <end position="251"/>
    </location>
</feature>
<dbReference type="InterPro" id="IPR003439">
    <property type="entry name" value="ABC_transporter-like_ATP-bd"/>
</dbReference>
<dbReference type="PANTHER" id="PTHR19211">
    <property type="entry name" value="ATP-BINDING TRANSPORT PROTEIN-RELATED"/>
    <property type="match status" value="1"/>
</dbReference>
<dbReference type="Gene3D" id="3.40.50.300">
    <property type="entry name" value="P-loop containing nucleotide triphosphate hydrolases"/>
    <property type="match status" value="3"/>
</dbReference>
<reference evidence="5 6" key="1">
    <citation type="submission" date="2020-10" db="EMBL/GenBank/DDBJ databases">
        <title>Identification of Nocardia species via Next-generation sequencing and recognition of intraspecies genetic diversity.</title>
        <authorList>
            <person name="Li P."/>
            <person name="Li P."/>
            <person name="Lu B."/>
        </authorList>
    </citation>
    <scope>NUCLEOTIDE SEQUENCE [LARGE SCALE GENOMIC DNA]</scope>
    <source>
        <strain evidence="5 6">BJ06-0143</strain>
    </source>
</reference>
<proteinExistence type="predicted"/>
<evidence type="ECO:0000259" key="4">
    <source>
        <dbReference type="PROSITE" id="PS50893"/>
    </source>
</evidence>
<dbReference type="GO" id="GO:0005524">
    <property type="term" value="F:ATP binding"/>
    <property type="evidence" value="ECO:0007669"/>
    <property type="project" value="UniProtKB-KW"/>
</dbReference>
<gene>
    <name evidence="5" type="ORF">IU449_02110</name>
</gene>
<dbReference type="PROSITE" id="PS00211">
    <property type="entry name" value="ABC_TRANSPORTER_1"/>
    <property type="match status" value="1"/>
</dbReference>
<dbReference type="InterPro" id="IPR003593">
    <property type="entry name" value="AAA+_ATPase"/>
</dbReference>
<evidence type="ECO:0000256" key="1">
    <source>
        <dbReference type="ARBA" id="ARBA00022737"/>
    </source>
</evidence>
<dbReference type="InterPro" id="IPR027417">
    <property type="entry name" value="P-loop_NTPase"/>
</dbReference>
<dbReference type="SMART" id="SM00382">
    <property type="entry name" value="AAA"/>
    <property type="match status" value="2"/>
</dbReference>
<evidence type="ECO:0000256" key="3">
    <source>
        <dbReference type="ARBA" id="ARBA00022840"/>
    </source>
</evidence>
<dbReference type="InterPro" id="IPR017871">
    <property type="entry name" value="ABC_transporter-like_CS"/>
</dbReference>
<organism evidence="5 6">
    <name type="scientific">Nocardia higoensis</name>
    <dbReference type="NCBI Taxonomy" id="228599"/>
    <lineage>
        <taxon>Bacteria</taxon>
        <taxon>Bacillati</taxon>
        <taxon>Actinomycetota</taxon>
        <taxon>Actinomycetes</taxon>
        <taxon>Mycobacteriales</taxon>
        <taxon>Nocardiaceae</taxon>
        <taxon>Nocardia</taxon>
    </lineage>
</organism>
<keyword evidence="1" id="KW-0677">Repeat</keyword>
<comment type="caution">
    <text evidence="5">The sequence shown here is derived from an EMBL/GenBank/DDBJ whole genome shotgun (WGS) entry which is preliminary data.</text>
</comment>
<evidence type="ECO:0000313" key="6">
    <source>
        <dbReference type="Proteomes" id="UP000707731"/>
    </source>
</evidence>
<name>A0ABS0D4C5_9NOCA</name>
<keyword evidence="6" id="KW-1185">Reference proteome</keyword>
<evidence type="ECO:0000256" key="2">
    <source>
        <dbReference type="ARBA" id="ARBA00022741"/>
    </source>
</evidence>
<dbReference type="EMBL" id="JADLQN010000001">
    <property type="protein sequence ID" value="MBF6353352.1"/>
    <property type="molecule type" value="Genomic_DNA"/>
</dbReference>
<evidence type="ECO:0000313" key="5">
    <source>
        <dbReference type="EMBL" id="MBF6353352.1"/>
    </source>
</evidence>
<dbReference type="SUPFAM" id="SSF52540">
    <property type="entry name" value="P-loop containing nucleoside triphosphate hydrolases"/>
    <property type="match status" value="2"/>
</dbReference>
<dbReference type="InterPro" id="IPR050611">
    <property type="entry name" value="ABCF"/>
</dbReference>
<sequence length="495" mass="54070">MEIRLTTQLTLRNVGKSYGPRVVLDAVSLSIAPGERVGIVGENGSGKSTLLRIMAGIEAPDEGEVVCFASGGTGHLEQTLDAETVGDAVDVALADIRETALAMQRAAEAQDMEAYGELLTVFEARDGYQADLRVEQAMHGLGLGHLDRHRAVATLSGGERARLALACLLASSPEILLLDEPTNHLDDAALTWLEDRLRGHHGTVVVVSHDRVFLDRVATAVVLVEEGGLTRFGGGYSDLLAAEAAARHRWGQDYARWCAEIARLREFSRDTAHRVAVGRAQRDNNKMAYDRHAGRVQNSVSSRVRQAVEKVRRLEADPVPRPPEPLRFGGGFRAARPVRFELGVLTLGPRDRLLIHGPNGSGKSTLLDRMYATVSGRVGYLRQEESFDPRHSVVDAYGGSRSALLTTGLFRADALDQPVGALSEGQRRRLSLARLIAGEHDLLLLDEPTNHLSLRLVEELEQALADYRGALVVVTHDRGLRRRFRGTHKEVGEFA</sequence>
<dbReference type="CDD" id="cd03221">
    <property type="entry name" value="ABCF_EF-3"/>
    <property type="match status" value="1"/>
</dbReference>
<protein>
    <submittedName>
        <fullName evidence="5">ABC-F family ATP-binding cassette domain-containing protein</fullName>
    </submittedName>
</protein>